<accession>A0A4Q5IUA8</accession>
<dbReference type="PANTHER" id="PTHR42953">
    <property type="entry name" value="HIGH-AFFINITY ZINC UPTAKE SYSTEM PROTEIN ZNUA-RELATED"/>
    <property type="match status" value="1"/>
</dbReference>
<keyword evidence="7" id="KW-1185">Reference proteome</keyword>
<dbReference type="PROSITE" id="PS51257">
    <property type="entry name" value="PROKAR_LIPOPROTEIN"/>
    <property type="match status" value="1"/>
</dbReference>
<name>A0A4Q5IUA8_9ACTN</name>
<keyword evidence="3 5" id="KW-0732">Signal</keyword>
<dbReference type="InterPro" id="IPR050492">
    <property type="entry name" value="Bact_metal-bind_prot9"/>
</dbReference>
<dbReference type="AlphaFoldDB" id="A0A4Q5IUA8"/>
<proteinExistence type="inferred from homology"/>
<evidence type="ECO:0000313" key="7">
    <source>
        <dbReference type="Proteomes" id="UP000291189"/>
    </source>
</evidence>
<evidence type="ECO:0000256" key="4">
    <source>
        <dbReference type="SAM" id="MobiDB-lite"/>
    </source>
</evidence>
<keyword evidence="2" id="KW-0813">Transport</keyword>
<organism evidence="6 7">
    <name type="scientific">Nocardioides iriomotensis</name>
    <dbReference type="NCBI Taxonomy" id="715784"/>
    <lineage>
        <taxon>Bacteria</taxon>
        <taxon>Bacillati</taxon>
        <taxon>Actinomycetota</taxon>
        <taxon>Actinomycetes</taxon>
        <taxon>Propionibacteriales</taxon>
        <taxon>Nocardioidaceae</taxon>
        <taxon>Nocardioides</taxon>
    </lineage>
</organism>
<comment type="caution">
    <text evidence="6">The sequence shown here is derived from an EMBL/GenBank/DDBJ whole genome shotgun (WGS) entry which is preliminary data.</text>
</comment>
<evidence type="ECO:0000313" key="6">
    <source>
        <dbReference type="EMBL" id="RYU09412.1"/>
    </source>
</evidence>
<feature type="compositionally biased region" description="Basic and acidic residues" evidence="4">
    <location>
        <begin position="120"/>
        <end position="142"/>
    </location>
</feature>
<evidence type="ECO:0000256" key="5">
    <source>
        <dbReference type="SAM" id="SignalP"/>
    </source>
</evidence>
<comment type="similarity">
    <text evidence="1">Belongs to the bacterial solute-binding protein 9 family.</text>
</comment>
<dbReference type="SUPFAM" id="SSF53807">
    <property type="entry name" value="Helical backbone' metal receptor"/>
    <property type="match status" value="1"/>
</dbReference>
<dbReference type="GO" id="GO:0030001">
    <property type="term" value="P:metal ion transport"/>
    <property type="evidence" value="ECO:0007669"/>
    <property type="project" value="InterPro"/>
</dbReference>
<protein>
    <submittedName>
        <fullName evidence="6">Zinc ABC transporter substrate-binding protein</fullName>
    </submittedName>
</protein>
<evidence type="ECO:0000256" key="1">
    <source>
        <dbReference type="ARBA" id="ARBA00011028"/>
    </source>
</evidence>
<dbReference type="Pfam" id="PF01297">
    <property type="entry name" value="ZnuA"/>
    <property type="match status" value="1"/>
</dbReference>
<dbReference type="EMBL" id="SDPU01000035">
    <property type="protein sequence ID" value="RYU09412.1"/>
    <property type="molecule type" value="Genomic_DNA"/>
</dbReference>
<evidence type="ECO:0000256" key="3">
    <source>
        <dbReference type="ARBA" id="ARBA00022729"/>
    </source>
</evidence>
<dbReference type="PANTHER" id="PTHR42953:SF3">
    <property type="entry name" value="HIGH-AFFINITY ZINC UPTAKE SYSTEM PROTEIN ZNUA"/>
    <property type="match status" value="1"/>
</dbReference>
<dbReference type="Proteomes" id="UP000291189">
    <property type="component" value="Unassembled WGS sequence"/>
</dbReference>
<dbReference type="OrthoDB" id="9810636at2"/>
<sequence length="313" mass="33147">MIPMRRRLLALLGPTVLVPTLAACGAVGADDSDGPSVVASFYPLQYVAERVAGDHADVEALTSPGQEPHDLELTFKRTVEVAEADVVVFLSGFQPAVDDAVEQGGSEHVVDAADVADLRPAAESEEEHASHADEEAHDHGALDPHFWLDPTRLAKVADAVEQQLAEADPDHADDYAANLAALQDDLTALDDDLMSGLEDCRVDTIVVSHNAFAYFAERYGLHVESINGMTPDAEPSPAHLAQLSDLIETEGITTVFSETLATRELADTLAGELGLGTAVLDPVEGLADAGSDDDYLSLMRGNLAAIQEANECT</sequence>
<evidence type="ECO:0000256" key="2">
    <source>
        <dbReference type="ARBA" id="ARBA00022448"/>
    </source>
</evidence>
<feature type="region of interest" description="Disordered" evidence="4">
    <location>
        <begin position="120"/>
        <end position="144"/>
    </location>
</feature>
<feature type="chain" id="PRO_5020295596" evidence="5">
    <location>
        <begin position="23"/>
        <end position="313"/>
    </location>
</feature>
<feature type="signal peptide" evidence="5">
    <location>
        <begin position="1"/>
        <end position="22"/>
    </location>
</feature>
<reference evidence="6 7" key="1">
    <citation type="submission" date="2019-01" db="EMBL/GenBank/DDBJ databases">
        <title>Nocardioides guangzhouensis sp. nov., an actinobacterium isolated from soil.</title>
        <authorList>
            <person name="Fu Y."/>
            <person name="Cai Y."/>
            <person name="Lin Z."/>
            <person name="Chen P."/>
        </authorList>
    </citation>
    <scope>NUCLEOTIDE SEQUENCE [LARGE SCALE GENOMIC DNA]</scope>
    <source>
        <strain evidence="6 7">NBRC 105384</strain>
    </source>
</reference>
<gene>
    <name evidence="6" type="ORF">ETU37_20300</name>
</gene>
<dbReference type="InterPro" id="IPR006127">
    <property type="entry name" value="ZnuA-like"/>
</dbReference>
<dbReference type="GO" id="GO:0046872">
    <property type="term" value="F:metal ion binding"/>
    <property type="evidence" value="ECO:0007669"/>
    <property type="project" value="InterPro"/>
</dbReference>
<dbReference type="Gene3D" id="3.40.50.1980">
    <property type="entry name" value="Nitrogenase molybdenum iron protein domain"/>
    <property type="match status" value="2"/>
</dbReference>